<feature type="domain" description="Thioesterase" evidence="3">
    <location>
        <begin position="52"/>
        <end position="112"/>
    </location>
</feature>
<comment type="caution">
    <text evidence="4">The sequence shown here is derived from an EMBL/GenBank/DDBJ whole genome shotgun (WGS) entry which is preliminary data.</text>
</comment>
<dbReference type="InterPro" id="IPR006683">
    <property type="entry name" value="Thioestr_dom"/>
</dbReference>
<name>A0A4R5LS96_9GAMM</name>
<feature type="region of interest" description="Disordered" evidence="2">
    <location>
        <begin position="147"/>
        <end position="167"/>
    </location>
</feature>
<keyword evidence="1" id="KW-0378">Hydrolase</keyword>
<dbReference type="EMBL" id="SMSE01000002">
    <property type="protein sequence ID" value="TDG13696.1"/>
    <property type="molecule type" value="Genomic_DNA"/>
</dbReference>
<dbReference type="AlphaFoldDB" id="A0A4R5LS96"/>
<evidence type="ECO:0000313" key="5">
    <source>
        <dbReference type="Proteomes" id="UP000295554"/>
    </source>
</evidence>
<dbReference type="GO" id="GO:0016289">
    <property type="term" value="F:acyl-CoA hydrolase activity"/>
    <property type="evidence" value="ECO:0007669"/>
    <property type="project" value="UniProtKB-ARBA"/>
</dbReference>
<evidence type="ECO:0000256" key="1">
    <source>
        <dbReference type="ARBA" id="ARBA00022801"/>
    </source>
</evidence>
<dbReference type="NCBIfam" id="TIGR00369">
    <property type="entry name" value="unchar_dom_1"/>
    <property type="match status" value="1"/>
</dbReference>
<accession>A0A4R5LS96</accession>
<gene>
    <name evidence="4" type="ORF">E2F43_09245</name>
</gene>
<dbReference type="SUPFAM" id="SSF54637">
    <property type="entry name" value="Thioesterase/thiol ester dehydrase-isomerase"/>
    <property type="match status" value="1"/>
</dbReference>
<dbReference type="Gene3D" id="3.10.129.10">
    <property type="entry name" value="Hotdog Thioesterase"/>
    <property type="match status" value="1"/>
</dbReference>
<dbReference type="Proteomes" id="UP000295554">
    <property type="component" value="Unassembled WGS sequence"/>
</dbReference>
<dbReference type="OrthoDB" id="7061558at2"/>
<dbReference type="InterPro" id="IPR003736">
    <property type="entry name" value="PAAI_dom"/>
</dbReference>
<dbReference type="Pfam" id="PF03061">
    <property type="entry name" value="4HBT"/>
    <property type="match status" value="1"/>
</dbReference>
<sequence length="167" mass="18157">MAQQPIEEVPDGFELIPDGLGFTDNLAPCYRRVRDDELVFGLLVQAQHSNSMGICHGGALMTLADIAAASWANRARAVVAGAPTINLSMDFMAAGRRGQWLEARCEGVTIKRLFGFSRGVIVSRRGLVARFNATFYFPDHPGLSQDGVPNPGVLRGLIEDEDQSPRD</sequence>
<keyword evidence="5" id="KW-1185">Reference proteome</keyword>
<evidence type="ECO:0000313" key="4">
    <source>
        <dbReference type="EMBL" id="TDG13696.1"/>
    </source>
</evidence>
<protein>
    <submittedName>
        <fullName evidence="4">PaaI family thioesterase</fullName>
    </submittedName>
</protein>
<dbReference type="InterPro" id="IPR029069">
    <property type="entry name" value="HotDog_dom_sf"/>
</dbReference>
<reference evidence="4 5" key="1">
    <citation type="submission" date="2019-03" db="EMBL/GenBank/DDBJ databases">
        <title>Seongchinamella monodicae gen. nov., sp. nov., a novel member of the Gammaproteobacteria isolated from a tidal mudflat of beach.</title>
        <authorList>
            <person name="Yang H.G."/>
            <person name="Kang J.W."/>
            <person name="Lee S.D."/>
        </authorList>
    </citation>
    <scope>NUCLEOTIDE SEQUENCE [LARGE SCALE GENOMIC DNA]</scope>
    <source>
        <strain evidence="4 5">GH4-78</strain>
    </source>
</reference>
<organism evidence="4 5">
    <name type="scientific">Seongchinamella unica</name>
    <dbReference type="NCBI Taxonomy" id="2547392"/>
    <lineage>
        <taxon>Bacteria</taxon>
        <taxon>Pseudomonadati</taxon>
        <taxon>Pseudomonadota</taxon>
        <taxon>Gammaproteobacteria</taxon>
        <taxon>Cellvibrionales</taxon>
        <taxon>Halieaceae</taxon>
        <taxon>Seongchinamella</taxon>
    </lineage>
</organism>
<proteinExistence type="predicted"/>
<dbReference type="CDD" id="cd03443">
    <property type="entry name" value="PaaI_thioesterase"/>
    <property type="match status" value="1"/>
</dbReference>
<evidence type="ECO:0000256" key="2">
    <source>
        <dbReference type="SAM" id="MobiDB-lite"/>
    </source>
</evidence>
<evidence type="ECO:0000259" key="3">
    <source>
        <dbReference type="Pfam" id="PF03061"/>
    </source>
</evidence>
<dbReference type="RefSeq" id="WP_133211919.1">
    <property type="nucleotide sequence ID" value="NZ_SMSE01000002.1"/>
</dbReference>